<keyword evidence="3" id="KW-1185">Reference proteome</keyword>
<gene>
    <name evidence="2" type="ORF">DM02DRAFT_629428</name>
</gene>
<dbReference type="EMBL" id="KZ805393">
    <property type="protein sequence ID" value="PVH99399.1"/>
    <property type="molecule type" value="Genomic_DNA"/>
</dbReference>
<reference evidence="2 3" key="1">
    <citation type="journal article" date="2018" name="Sci. Rep.">
        <title>Comparative genomics provides insights into the lifestyle and reveals functional heterogeneity of dark septate endophytic fungi.</title>
        <authorList>
            <person name="Knapp D.G."/>
            <person name="Nemeth J.B."/>
            <person name="Barry K."/>
            <person name="Hainaut M."/>
            <person name="Henrissat B."/>
            <person name="Johnson J."/>
            <person name="Kuo A."/>
            <person name="Lim J.H.P."/>
            <person name="Lipzen A."/>
            <person name="Nolan M."/>
            <person name="Ohm R.A."/>
            <person name="Tamas L."/>
            <person name="Grigoriev I.V."/>
            <person name="Spatafora J.W."/>
            <person name="Nagy L.G."/>
            <person name="Kovacs G.M."/>
        </authorList>
    </citation>
    <scope>NUCLEOTIDE SEQUENCE [LARGE SCALE GENOMIC DNA]</scope>
    <source>
        <strain evidence="2 3">DSE2036</strain>
    </source>
</reference>
<sequence length="159" mass="16924">MTSPTTGGETNADAGAVKRRFLDYEAGEMDNGGEREAWGVGLGRRKAGKVDVVVVVVVDVPRSTEEEEAVERSRAEWVVKSSGVMDVLCRRWVAVEVVCCSRQGSRSGWRGVGAGAGGGVMSGRELVARPTGRARNEGGGRQGGRVIRIDEDEESESSK</sequence>
<evidence type="ECO:0000313" key="3">
    <source>
        <dbReference type="Proteomes" id="UP000244855"/>
    </source>
</evidence>
<protein>
    <submittedName>
        <fullName evidence="2">Uncharacterized protein</fullName>
    </submittedName>
</protein>
<proteinExistence type="predicted"/>
<accession>A0A2V1DQ14</accession>
<evidence type="ECO:0000256" key="1">
    <source>
        <dbReference type="SAM" id="MobiDB-lite"/>
    </source>
</evidence>
<feature type="region of interest" description="Disordered" evidence="1">
    <location>
        <begin position="129"/>
        <end position="159"/>
    </location>
</feature>
<feature type="compositionally biased region" description="Acidic residues" evidence="1">
    <location>
        <begin position="150"/>
        <end position="159"/>
    </location>
</feature>
<dbReference type="Proteomes" id="UP000244855">
    <property type="component" value="Unassembled WGS sequence"/>
</dbReference>
<evidence type="ECO:0000313" key="2">
    <source>
        <dbReference type="EMBL" id="PVH99399.1"/>
    </source>
</evidence>
<organism evidence="2 3">
    <name type="scientific">Periconia macrospinosa</name>
    <dbReference type="NCBI Taxonomy" id="97972"/>
    <lineage>
        <taxon>Eukaryota</taxon>
        <taxon>Fungi</taxon>
        <taxon>Dikarya</taxon>
        <taxon>Ascomycota</taxon>
        <taxon>Pezizomycotina</taxon>
        <taxon>Dothideomycetes</taxon>
        <taxon>Pleosporomycetidae</taxon>
        <taxon>Pleosporales</taxon>
        <taxon>Massarineae</taxon>
        <taxon>Periconiaceae</taxon>
        <taxon>Periconia</taxon>
    </lineage>
</organism>
<dbReference type="AlphaFoldDB" id="A0A2V1DQ14"/>
<name>A0A2V1DQ14_9PLEO</name>